<dbReference type="EMBL" id="CP012836">
    <property type="protein sequence ID" value="AMQ55988.1"/>
    <property type="molecule type" value="Genomic_DNA"/>
</dbReference>
<accession>A0A142ELI3</accession>
<dbReference type="SUPFAM" id="SSF51703">
    <property type="entry name" value="Cobalamin (vitamin B12)-dependent enzymes"/>
    <property type="match status" value="1"/>
</dbReference>
<dbReference type="PANTHER" id="PTHR48101:SF1">
    <property type="entry name" value="METHYLMALONYL-COA MUTASE, LARGE SUBUNIT"/>
    <property type="match status" value="1"/>
</dbReference>
<evidence type="ECO:0000313" key="3">
    <source>
        <dbReference type="Proteomes" id="UP000073816"/>
    </source>
</evidence>
<organism evidence="2 3">
    <name type="scientific">Algoriphagus sanaruensis</name>
    <dbReference type="NCBI Taxonomy" id="1727163"/>
    <lineage>
        <taxon>Bacteria</taxon>
        <taxon>Pseudomonadati</taxon>
        <taxon>Bacteroidota</taxon>
        <taxon>Cytophagia</taxon>
        <taxon>Cytophagales</taxon>
        <taxon>Cyclobacteriaceae</taxon>
        <taxon>Algoriphagus</taxon>
    </lineage>
</organism>
<evidence type="ECO:0000313" key="2">
    <source>
        <dbReference type="EMBL" id="AMQ55988.1"/>
    </source>
</evidence>
<dbReference type="InterPro" id="IPR016176">
    <property type="entry name" value="Cbl-dep_enz_cat"/>
</dbReference>
<sequence>MGIANFDWLAYPSYYPNMTQNLFSEFAPTSKSDWIQQAIKDLKGRDFDQTLTSTLWEKITLQPFYTSEDIPEKVSSKIFHPESEILGMSARNWSNAVSVYPDFSSSQILEVLQHGADALVLHLHGFEDLTQLLAGVIPEYISIFIRPIGNPIPALKQFFDWADQTGTDPEKIKGGLLWAPSDVVFDWNEPFGLGLEVLEELIEMSEPYPNFKPLTLKTSRYSEAGGDPVQAIVWSMGELIEILDSEQVSVDRLFQSILLEASIGESHFGEIARLRAFREAMSRLAATYDVQIPEEKWELIAQTAQWSKSVLDVHTNLIRQTYEAMAGVLGGANHLWLRPILEEDAGELEQRIARNVSTILKEESYLDKIMDPTAGSFYIDSLTSTLVDILKKGLKDLVGMGGWQSILEKGSIHESVRSRRQAIQQAYFDGDFSKIGVNKYPALPVLQKNYSLDYFEEKSNELNPTRASYLVELKTLEQ</sequence>
<dbReference type="AlphaFoldDB" id="A0A142ELI3"/>
<proteinExistence type="predicted"/>
<dbReference type="PATRIC" id="fig|1727163.4.peg.1279"/>
<reference evidence="2 3" key="2">
    <citation type="journal article" date="2016" name="Genome Announc.">
        <title>Complete Genome Sequence of Algoriphagus sp. Strain M8-2, Isolated from a Brackish Lake.</title>
        <authorList>
            <person name="Muraguchi Y."/>
            <person name="Kushimoto K."/>
            <person name="Ohtsubo Y."/>
            <person name="Suzuki T."/>
            <person name="Dohra H."/>
            <person name="Kimbara K."/>
            <person name="Shintani M."/>
        </authorList>
    </citation>
    <scope>NUCLEOTIDE SEQUENCE [LARGE SCALE GENOMIC DNA]</scope>
    <source>
        <strain evidence="2 3">M8-2</strain>
    </source>
</reference>
<dbReference type="PANTHER" id="PTHR48101">
    <property type="entry name" value="METHYLMALONYL-COA MUTASE, MITOCHONDRIAL-RELATED"/>
    <property type="match status" value="1"/>
</dbReference>
<evidence type="ECO:0000259" key="1">
    <source>
        <dbReference type="Pfam" id="PF01642"/>
    </source>
</evidence>
<dbReference type="InterPro" id="IPR006099">
    <property type="entry name" value="MeMalonylCoA_mutase_a/b_cat"/>
</dbReference>
<protein>
    <recommendedName>
        <fullName evidence="1">Methylmalonyl-CoA mutase alpha/beta chain catalytic domain-containing protein</fullName>
    </recommendedName>
</protein>
<keyword evidence="3" id="KW-1185">Reference proteome</keyword>
<gene>
    <name evidence="2" type="ORF">AO498_06155</name>
</gene>
<dbReference type="Pfam" id="PF01642">
    <property type="entry name" value="MM_CoA_mutase"/>
    <property type="match status" value="1"/>
</dbReference>
<feature type="domain" description="Methylmalonyl-CoA mutase alpha/beta chain catalytic" evidence="1">
    <location>
        <begin position="125"/>
        <end position="442"/>
    </location>
</feature>
<reference evidence="3" key="1">
    <citation type="submission" date="2015-09" db="EMBL/GenBank/DDBJ databases">
        <title>Complete sequence of Algoriphagus sp. M8-2.</title>
        <authorList>
            <person name="Shintani M."/>
        </authorList>
    </citation>
    <scope>NUCLEOTIDE SEQUENCE [LARGE SCALE GENOMIC DNA]</scope>
    <source>
        <strain evidence="3">M8-2</strain>
    </source>
</reference>
<dbReference type="GO" id="GO:0016866">
    <property type="term" value="F:intramolecular transferase activity"/>
    <property type="evidence" value="ECO:0007669"/>
    <property type="project" value="InterPro"/>
</dbReference>
<dbReference type="STRING" id="1727163.AO498_06155"/>
<dbReference type="GO" id="GO:0031419">
    <property type="term" value="F:cobalamin binding"/>
    <property type="evidence" value="ECO:0007669"/>
    <property type="project" value="InterPro"/>
</dbReference>
<dbReference type="Gene3D" id="3.20.20.240">
    <property type="entry name" value="Methylmalonyl-CoA mutase"/>
    <property type="match status" value="1"/>
</dbReference>
<name>A0A142ELI3_9BACT</name>
<dbReference type="Proteomes" id="UP000073816">
    <property type="component" value="Chromosome"/>
</dbReference>
<dbReference type="KEGG" id="alm:AO498_06155"/>